<sequence length="36" mass="3967">MALMNHLNARAIATLGASKYNAGAGLLLHKREWFLL</sequence>
<dbReference type="Proteomes" id="UP000001077">
    <property type="component" value="Unassembled WGS sequence"/>
</dbReference>
<organism evidence="1 2">
    <name type="scientific">Bartonella rattimassiliensis 15908</name>
    <dbReference type="NCBI Taxonomy" id="1094556"/>
    <lineage>
        <taxon>Bacteria</taxon>
        <taxon>Pseudomonadati</taxon>
        <taxon>Pseudomonadota</taxon>
        <taxon>Alphaproteobacteria</taxon>
        <taxon>Hyphomicrobiales</taxon>
        <taxon>Bartonellaceae</taxon>
        <taxon>Bartonella</taxon>
    </lineage>
</organism>
<proteinExistence type="predicted"/>
<dbReference type="AlphaFoldDB" id="J0QWW3"/>
<comment type="caution">
    <text evidence="1">The sequence shown here is derived from an EMBL/GenBank/DDBJ whole genome shotgun (WGS) entry which is preliminary data.</text>
</comment>
<keyword evidence="2" id="KW-1185">Reference proteome</keyword>
<evidence type="ECO:0000313" key="2">
    <source>
        <dbReference type="Proteomes" id="UP000001077"/>
    </source>
</evidence>
<accession>J0QWW3</accession>
<dbReference type="EMBL" id="AILY01000006">
    <property type="protein sequence ID" value="EJF87669.1"/>
    <property type="molecule type" value="Genomic_DNA"/>
</dbReference>
<gene>
    <name evidence="1" type="ORF">MCY_00123</name>
</gene>
<protein>
    <submittedName>
        <fullName evidence="1">Uncharacterized protein</fullName>
    </submittedName>
</protein>
<evidence type="ECO:0000313" key="1">
    <source>
        <dbReference type="EMBL" id="EJF87669.1"/>
    </source>
</evidence>
<name>J0QWW3_9HYPH</name>
<dbReference type="HOGENOM" id="CLU_178888_2_0_5"/>
<reference evidence="1 2" key="1">
    <citation type="submission" date="2012-03" db="EMBL/GenBank/DDBJ databases">
        <title>The Genome Sequence of Bartonella rattimassiliensis 15908.</title>
        <authorList>
            <consortium name="The Broad Institute Genome Sequencing Platform"/>
            <consortium name="The Broad Institute Genome Sequencing Center for Infectious Disease"/>
            <person name="Feldgarden M."/>
            <person name="Kirby J."/>
            <person name="Kosoy M."/>
            <person name="Birtles R."/>
            <person name="Probert W.S."/>
            <person name="Chiaraviglio L."/>
            <person name="Young S.K."/>
            <person name="Zeng Q."/>
            <person name="Gargeya S."/>
            <person name="Fitzgerald M."/>
            <person name="Haas B."/>
            <person name="Abouelleil A."/>
            <person name="Alvarado L."/>
            <person name="Arachchi H.M."/>
            <person name="Berlin A."/>
            <person name="Chapman S.B."/>
            <person name="Gearin G."/>
            <person name="Goldberg J."/>
            <person name="Griggs A."/>
            <person name="Gujja S."/>
            <person name="Hansen M."/>
            <person name="Heiman D."/>
            <person name="Howarth C."/>
            <person name="Larimer J."/>
            <person name="Lui A."/>
            <person name="MacDonald P.J.P."/>
            <person name="McCowen C."/>
            <person name="Montmayeur A."/>
            <person name="Murphy C."/>
            <person name="Neiman D."/>
            <person name="Pearson M."/>
            <person name="Priest M."/>
            <person name="Roberts A."/>
            <person name="Saif S."/>
            <person name="Shea T."/>
            <person name="Sisk P."/>
            <person name="Stolte C."/>
            <person name="Sykes S."/>
            <person name="Wortman J."/>
            <person name="Nusbaum C."/>
            <person name="Birren B."/>
        </authorList>
    </citation>
    <scope>NUCLEOTIDE SEQUENCE [LARGE SCALE GENOMIC DNA]</scope>
    <source>
        <strain evidence="1 2">15908</strain>
    </source>
</reference>